<dbReference type="EMBL" id="SMAB01000005">
    <property type="protein sequence ID" value="TCS83306.1"/>
    <property type="molecule type" value="Genomic_DNA"/>
</dbReference>
<dbReference type="Pfam" id="PF03646">
    <property type="entry name" value="FlaG"/>
    <property type="match status" value="1"/>
</dbReference>
<keyword evidence="2" id="KW-1185">Reference proteome</keyword>
<dbReference type="NCBIfam" id="NF005834">
    <property type="entry name" value="PRK07738.1"/>
    <property type="match status" value="1"/>
</dbReference>
<comment type="caution">
    <text evidence="1">The sequence shown here is derived from an EMBL/GenBank/DDBJ whole genome shotgun (WGS) entry which is preliminary data.</text>
</comment>
<dbReference type="AlphaFoldDB" id="A0A4R3KIC4"/>
<name>A0A4R3KIC4_9BACI</name>
<evidence type="ECO:0000313" key="1">
    <source>
        <dbReference type="EMBL" id="TCS83306.1"/>
    </source>
</evidence>
<dbReference type="SUPFAM" id="SSF160214">
    <property type="entry name" value="FlaG-like"/>
    <property type="match status" value="1"/>
</dbReference>
<dbReference type="InterPro" id="IPR035924">
    <property type="entry name" value="FlaG-like_sf"/>
</dbReference>
<keyword evidence="1" id="KW-0966">Cell projection</keyword>
<dbReference type="OrthoDB" id="9799867at2"/>
<gene>
    <name evidence="1" type="ORF">EDD72_10546</name>
</gene>
<organism evidence="1 2">
    <name type="scientific">Tepidibacillus fermentans</name>
    <dbReference type="NCBI Taxonomy" id="1281767"/>
    <lineage>
        <taxon>Bacteria</taxon>
        <taxon>Bacillati</taxon>
        <taxon>Bacillota</taxon>
        <taxon>Bacilli</taxon>
        <taxon>Bacillales</taxon>
        <taxon>Bacillaceae</taxon>
        <taxon>Tepidibacillus</taxon>
    </lineage>
</organism>
<keyword evidence="1" id="KW-0969">Cilium</keyword>
<protein>
    <submittedName>
        <fullName evidence="1">Flagellar protein FlaG</fullName>
    </submittedName>
</protein>
<dbReference type="RefSeq" id="WP_132767715.1">
    <property type="nucleotide sequence ID" value="NZ_SMAB01000005.1"/>
</dbReference>
<evidence type="ECO:0000313" key="2">
    <source>
        <dbReference type="Proteomes" id="UP000295788"/>
    </source>
</evidence>
<dbReference type="InterPro" id="IPR005186">
    <property type="entry name" value="FlaG"/>
</dbReference>
<dbReference type="PANTHER" id="PTHR37166">
    <property type="entry name" value="PROTEIN FLAG"/>
    <property type="match status" value="1"/>
</dbReference>
<sequence>MGIEGVLNTKQIRPIERVQENTFIPDKKLLKGNKEEAKIEETPNTISKEQLEKEIESVNQFLKSSQTSIKFQLHDKLHEYYVQIIDENTKEVIKEIPPKKFLDMYANIMEQIGLIVDHRI</sequence>
<dbReference type="Gene3D" id="3.30.160.170">
    <property type="entry name" value="FlaG-like"/>
    <property type="match status" value="1"/>
</dbReference>
<keyword evidence="1" id="KW-0282">Flagellum</keyword>
<proteinExistence type="predicted"/>
<reference evidence="1 2" key="1">
    <citation type="submission" date="2019-03" db="EMBL/GenBank/DDBJ databases">
        <title>Genomic Encyclopedia of Type Strains, Phase IV (KMG-IV): sequencing the most valuable type-strain genomes for metagenomic binning, comparative biology and taxonomic classification.</title>
        <authorList>
            <person name="Goeker M."/>
        </authorList>
    </citation>
    <scope>NUCLEOTIDE SEQUENCE [LARGE SCALE GENOMIC DNA]</scope>
    <source>
        <strain evidence="1 2">DSM 23802</strain>
    </source>
</reference>
<dbReference type="PANTHER" id="PTHR37166:SF1">
    <property type="entry name" value="PROTEIN FLAG"/>
    <property type="match status" value="1"/>
</dbReference>
<dbReference type="Proteomes" id="UP000295788">
    <property type="component" value="Unassembled WGS sequence"/>
</dbReference>
<accession>A0A4R3KIC4</accession>